<dbReference type="Gene3D" id="1.10.2080.10">
    <property type="entry name" value="Insect odorant-binding protein A10/Ejaculatory bulb-specific protein 3"/>
    <property type="match status" value="1"/>
</dbReference>
<dbReference type="InterPro" id="IPR005055">
    <property type="entry name" value="A10/PebIII"/>
</dbReference>
<dbReference type="Pfam" id="PF03392">
    <property type="entry name" value="OS-D"/>
    <property type="match status" value="1"/>
</dbReference>
<accession>A0A0S3J433</accession>
<evidence type="ECO:0000256" key="1">
    <source>
        <dbReference type="SAM" id="Phobius"/>
    </source>
</evidence>
<dbReference type="SUPFAM" id="SSF100910">
    <property type="entry name" value="Chemosensory protein Csp2"/>
    <property type="match status" value="1"/>
</dbReference>
<proteinExistence type="evidence at transcript level"/>
<organism evidence="2">
    <name type="scientific">Colaphellus bowringi</name>
    <dbReference type="NCBI Taxonomy" id="561076"/>
    <lineage>
        <taxon>Eukaryota</taxon>
        <taxon>Metazoa</taxon>
        <taxon>Ecdysozoa</taxon>
        <taxon>Arthropoda</taxon>
        <taxon>Hexapoda</taxon>
        <taxon>Insecta</taxon>
        <taxon>Pterygota</taxon>
        <taxon>Neoptera</taxon>
        <taxon>Endopterygota</taxon>
        <taxon>Coleoptera</taxon>
        <taxon>Polyphaga</taxon>
        <taxon>Cucujiformia</taxon>
        <taxon>Chrysomeloidea</taxon>
        <taxon>Chrysomelidae</taxon>
        <taxon>Chrysomelinae</taxon>
        <taxon>Chrysomelini</taxon>
        <taxon>Colaphellus</taxon>
    </lineage>
</organism>
<evidence type="ECO:0000313" key="2">
    <source>
        <dbReference type="EMBL" id="ALR72526.1"/>
    </source>
</evidence>
<protein>
    <submittedName>
        <fullName evidence="2">Chemosensory protein 12</fullName>
    </submittedName>
</protein>
<name>A0A0S3J433_9CUCU</name>
<dbReference type="AlphaFoldDB" id="A0A0S3J433"/>
<sequence length="162" mass="18817">MKEGKARKLSQCYSFHGHEQCKYISLKMFLPFVVLSCLITLSISAVPEKSRYTTKYDNINLEEIIHNDRLLKNYVDCLLDKGRCTPDGLELKKNMPDAIETDCSKCSDKQKEGSEIMMRYLIDNKPEYWNPLQEKYDPSGSYKKRYLDAKKTEVSVEPIVKS</sequence>
<keyword evidence="1" id="KW-0472">Membrane</keyword>
<dbReference type="InterPro" id="IPR036682">
    <property type="entry name" value="OS_D_A10/PebIII_sf"/>
</dbReference>
<dbReference type="EMBL" id="KT381520">
    <property type="protein sequence ID" value="ALR72526.1"/>
    <property type="molecule type" value="mRNA"/>
</dbReference>
<feature type="transmembrane region" description="Helical" evidence="1">
    <location>
        <begin position="28"/>
        <end position="46"/>
    </location>
</feature>
<dbReference type="PANTHER" id="PTHR11257:SF12">
    <property type="entry name" value="EJACULATORY BULB-SPECIFIC PROTEIN 3-RELATED"/>
    <property type="match status" value="1"/>
</dbReference>
<dbReference type="PANTHER" id="PTHR11257">
    <property type="entry name" value="CHEMOSENSORY PROTEIN-RELATED"/>
    <property type="match status" value="1"/>
</dbReference>
<keyword evidence="1" id="KW-1133">Transmembrane helix</keyword>
<reference evidence="2" key="1">
    <citation type="journal article" date="2015" name="BMC Genomics">
        <title>Candidate chemosensory genes identified in Colaphellus bowringi by antennal transcriptome analysis.</title>
        <authorList>
            <person name="Li X.M."/>
            <person name="Zhu X.Y."/>
            <person name="Wang Z.Q."/>
            <person name="Wang Y."/>
            <person name="He P."/>
            <person name="Chen G."/>
            <person name="Sun L."/>
            <person name="Deng D.G."/>
            <person name="Zhang Y.N."/>
        </authorList>
    </citation>
    <scope>NUCLEOTIDE SEQUENCE</scope>
</reference>
<keyword evidence="1" id="KW-0812">Transmembrane</keyword>
<reference evidence="2" key="2">
    <citation type="submission" date="2015-08" db="EMBL/GenBank/DDBJ databases">
        <authorList>
            <person name="Babu N.S."/>
            <person name="Beckwith C.J."/>
            <person name="Beseler K.G."/>
            <person name="Brison A."/>
            <person name="Carone J.V."/>
            <person name="Caskin T.P."/>
            <person name="Diamond M."/>
            <person name="Durham M.E."/>
            <person name="Foxe J.M."/>
            <person name="Go M."/>
            <person name="Henderson B.A."/>
            <person name="Jones I.B."/>
            <person name="McGettigan J.A."/>
            <person name="Micheletti S.J."/>
            <person name="Nasrallah M.E."/>
            <person name="Ortiz D."/>
            <person name="Piller C.R."/>
            <person name="Privatt S.R."/>
            <person name="Schneider S.L."/>
            <person name="Sharp S."/>
            <person name="Smith T.C."/>
            <person name="Stanton J.D."/>
            <person name="Ullery H.E."/>
            <person name="Wilson R.J."/>
            <person name="Serrano M.G."/>
            <person name="Buck G."/>
            <person name="Lee V."/>
            <person name="Wang Y."/>
            <person name="Carvalho R."/>
            <person name="Voegtly L."/>
            <person name="Shi R."/>
            <person name="Duckworth R."/>
            <person name="Johnson A."/>
            <person name="Loviza R."/>
            <person name="Walstead R."/>
            <person name="Shah Z."/>
            <person name="Kiflezghi M."/>
            <person name="Wade K."/>
            <person name="Ball S.L."/>
            <person name="Bradley K.W."/>
            <person name="Asai D.J."/>
            <person name="Bowman C.A."/>
            <person name="Russell D.A."/>
            <person name="Pope W.H."/>
            <person name="Jacobs-Sera D."/>
            <person name="Hendrix R.W."/>
            <person name="Hatfull G.F."/>
        </authorList>
    </citation>
    <scope>NUCLEOTIDE SEQUENCE</scope>
</reference>